<dbReference type="InterPro" id="IPR017850">
    <property type="entry name" value="Alkaline_phosphatase_core_sf"/>
</dbReference>
<feature type="non-terminal residue" evidence="4">
    <location>
        <position position="164"/>
    </location>
</feature>
<sequence length="164" mass="17524">FVAAGLRKPHTPWRYPSPFLGNQSDAAAHGALDPSVAPIALSSMTTRGFQADPFSPLPRANGSAFRRHYYAATAWMDSQLGRVLDALDATGLASSTLVVLHGDHGWSLGEHGAWQKFTEWEAGLRVPLIVADPTRPATHGKRSSALVELVDVFPTMAELAGAPL</sequence>
<dbReference type="OrthoDB" id="96314at2759"/>
<dbReference type="GO" id="GO:0004423">
    <property type="term" value="F:iduronate-2-sulfatase activity"/>
    <property type="evidence" value="ECO:0007669"/>
    <property type="project" value="TreeGrafter"/>
</dbReference>
<name>F0YJ19_AURAN</name>
<dbReference type="InterPro" id="IPR000917">
    <property type="entry name" value="Sulfatase_N"/>
</dbReference>
<dbReference type="Pfam" id="PF00884">
    <property type="entry name" value="Sulfatase"/>
    <property type="match status" value="1"/>
</dbReference>
<feature type="non-terminal residue" evidence="4">
    <location>
        <position position="1"/>
    </location>
</feature>
<dbReference type="GO" id="GO:0046872">
    <property type="term" value="F:metal ion binding"/>
    <property type="evidence" value="ECO:0007669"/>
    <property type="project" value="UniProtKB-KW"/>
</dbReference>
<reference evidence="4 5" key="1">
    <citation type="journal article" date="2011" name="Proc. Natl. Acad. Sci. U.S.A.">
        <title>Niche of harmful alga Aureococcus anophagefferens revealed through ecogenomics.</title>
        <authorList>
            <person name="Gobler C.J."/>
            <person name="Berry D.L."/>
            <person name="Dyhrman S.T."/>
            <person name="Wilhelm S.W."/>
            <person name="Salamov A."/>
            <person name="Lobanov A.V."/>
            <person name="Zhang Y."/>
            <person name="Collier J.L."/>
            <person name="Wurch L.L."/>
            <person name="Kustka A.B."/>
            <person name="Dill B.D."/>
            <person name="Shah M."/>
            <person name="VerBerkmoes N.C."/>
            <person name="Kuo A."/>
            <person name="Terry A."/>
            <person name="Pangilinan J."/>
            <person name="Lindquist E.A."/>
            <person name="Lucas S."/>
            <person name="Paulsen I.T."/>
            <person name="Hattenrath-Lehmann T.K."/>
            <person name="Talmage S.C."/>
            <person name="Walker E.A."/>
            <person name="Koch F."/>
            <person name="Burson A.M."/>
            <person name="Marcoval M.A."/>
            <person name="Tang Y.Z."/>
            <person name="Lecleir G.R."/>
            <person name="Coyne K.J."/>
            <person name="Berg G.M."/>
            <person name="Bertrand E.M."/>
            <person name="Saito M.A."/>
            <person name="Gladyshev V.N."/>
            <person name="Grigoriev I.V."/>
        </authorList>
    </citation>
    <scope>NUCLEOTIDE SEQUENCE [LARGE SCALE GENOMIC DNA]</scope>
    <source>
        <strain evidence="5">CCMP 1984</strain>
    </source>
</reference>
<dbReference type="RefSeq" id="XP_009040463.1">
    <property type="nucleotide sequence ID" value="XM_009042215.1"/>
</dbReference>
<feature type="domain" description="Sulfatase N-terminal" evidence="3">
    <location>
        <begin position="6"/>
        <end position="162"/>
    </location>
</feature>
<keyword evidence="2" id="KW-0378">Hydrolase</keyword>
<dbReference type="InParanoid" id="F0YJ19"/>
<protein>
    <recommendedName>
        <fullName evidence="3">Sulfatase N-terminal domain-containing protein</fullName>
    </recommendedName>
</protein>
<dbReference type="GeneID" id="20225563"/>
<evidence type="ECO:0000313" key="4">
    <source>
        <dbReference type="EMBL" id="EGB04907.1"/>
    </source>
</evidence>
<dbReference type="GO" id="GO:0005737">
    <property type="term" value="C:cytoplasm"/>
    <property type="evidence" value="ECO:0007669"/>
    <property type="project" value="TreeGrafter"/>
</dbReference>
<evidence type="ECO:0000259" key="3">
    <source>
        <dbReference type="Pfam" id="PF00884"/>
    </source>
</evidence>
<keyword evidence="5" id="KW-1185">Reference proteome</keyword>
<dbReference type="EMBL" id="GL833146">
    <property type="protein sequence ID" value="EGB04907.1"/>
    <property type="molecule type" value="Genomic_DNA"/>
</dbReference>
<dbReference type="AlphaFoldDB" id="F0YJ19"/>
<keyword evidence="1" id="KW-0479">Metal-binding</keyword>
<dbReference type="Proteomes" id="UP000002729">
    <property type="component" value="Unassembled WGS sequence"/>
</dbReference>
<dbReference type="PANTHER" id="PTHR45953">
    <property type="entry name" value="IDURONATE 2-SULFATASE"/>
    <property type="match status" value="1"/>
</dbReference>
<dbReference type="SUPFAM" id="SSF53649">
    <property type="entry name" value="Alkaline phosphatase-like"/>
    <property type="match status" value="1"/>
</dbReference>
<dbReference type="eggNOG" id="KOG3731">
    <property type="taxonomic scope" value="Eukaryota"/>
</dbReference>
<dbReference type="KEGG" id="aaf:AURANDRAFT_6591"/>
<evidence type="ECO:0000313" key="5">
    <source>
        <dbReference type="Proteomes" id="UP000002729"/>
    </source>
</evidence>
<evidence type="ECO:0000256" key="2">
    <source>
        <dbReference type="ARBA" id="ARBA00022801"/>
    </source>
</evidence>
<dbReference type="Gene3D" id="3.40.720.10">
    <property type="entry name" value="Alkaline Phosphatase, subunit A"/>
    <property type="match status" value="1"/>
</dbReference>
<dbReference type="PANTHER" id="PTHR45953:SF1">
    <property type="entry name" value="IDURONATE 2-SULFATASE"/>
    <property type="match status" value="1"/>
</dbReference>
<organism evidence="5">
    <name type="scientific">Aureococcus anophagefferens</name>
    <name type="common">Harmful bloom alga</name>
    <dbReference type="NCBI Taxonomy" id="44056"/>
    <lineage>
        <taxon>Eukaryota</taxon>
        <taxon>Sar</taxon>
        <taxon>Stramenopiles</taxon>
        <taxon>Ochrophyta</taxon>
        <taxon>Pelagophyceae</taxon>
        <taxon>Pelagomonadales</taxon>
        <taxon>Pelagomonadaceae</taxon>
        <taxon>Aureococcus</taxon>
    </lineage>
</organism>
<proteinExistence type="predicted"/>
<gene>
    <name evidence="4" type="ORF">AURANDRAFT_6591</name>
</gene>
<evidence type="ECO:0000256" key="1">
    <source>
        <dbReference type="ARBA" id="ARBA00022723"/>
    </source>
</evidence>
<accession>F0YJ19</accession>